<reference evidence="2" key="1">
    <citation type="journal article" date="2021" name="Proc. Natl. Acad. Sci. U.S.A.">
        <title>A Catalog of Tens of Thousands of Viruses from Human Metagenomes Reveals Hidden Associations with Chronic Diseases.</title>
        <authorList>
            <person name="Tisza M.J."/>
            <person name="Buck C.B."/>
        </authorList>
    </citation>
    <scope>NUCLEOTIDE SEQUENCE</scope>
    <source>
        <strain evidence="2">Ctf4L13</strain>
    </source>
</reference>
<keyword evidence="2" id="KW-0547">Nucleotide-binding</keyword>
<dbReference type="GO" id="GO:0004386">
    <property type="term" value="F:helicase activity"/>
    <property type="evidence" value="ECO:0007669"/>
    <property type="project" value="UniProtKB-KW"/>
</dbReference>
<dbReference type="InterPro" id="IPR002611">
    <property type="entry name" value="IstB_ATP-bd"/>
</dbReference>
<dbReference type="PANTHER" id="PTHR30050">
    <property type="entry name" value="CHROMOSOMAL REPLICATION INITIATOR PROTEIN DNAA"/>
    <property type="match status" value="1"/>
</dbReference>
<dbReference type="PANTHER" id="PTHR30050:SF10">
    <property type="entry name" value="PHAGE-LIKE ELEMENT PBSX PROTEIN XKDC"/>
    <property type="match status" value="1"/>
</dbReference>
<feature type="domain" description="IstB-like ATP-binding" evidence="1">
    <location>
        <begin position="105"/>
        <end position="237"/>
    </location>
</feature>
<dbReference type="SUPFAM" id="SSF52540">
    <property type="entry name" value="P-loop containing nucleoside triphosphate hydrolases"/>
    <property type="match status" value="1"/>
</dbReference>
<keyword evidence="2" id="KW-0067">ATP-binding</keyword>
<dbReference type="EMBL" id="BK016219">
    <property type="protein sequence ID" value="DAG02930.1"/>
    <property type="molecule type" value="Genomic_DNA"/>
</dbReference>
<evidence type="ECO:0000313" key="2">
    <source>
        <dbReference type="EMBL" id="DAG02930.1"/>
    </source>
</evidence>
<proteinExistence type="predicted"/>
<protein>
    <submittedName>
        <fullName evidence="2">Replicative helicase</fullName>
    </submittedName>
</protein>
<dbReference type="Gene3D" id="3.40.50.300">
    <property type="entry name" value="P-loop containing nucleotide triphosphate hydrolases"/>
    <property type="match status" value="1"/>
</dbReference>
<organism evidence="2">
    <name type="scientific">Myoviridae sp. ctf4L13</name>
    <dbReference type="NCBI Taxonomy" id="2825147"/>
    <lineage>
        <taxon>Viruses</taxon>
        <taxon>Duplodnaviria</taxon>
        <taxon>Heunggongvirae</taxon>
        <taxon>Uroviricota</taxon>
        <taxon>Caudoviricetes</taxon>
    </lineage>
</organism>
<accession>A0A8S5V847</accession>
<dbReference type="GO" id="GO:0006260">
    <property type="term" value="P:DNA replication"/>
    <property type="evidence" value="ECO:0007669"/>
    <property type="project" value="TreeGrafter"/>
</dbReference>
<keyword evidence="2" id="KW-0347">Helicase</keyword>
<dbReference type="InterPro" id="IPR027417">
    <property type="entry name" value="P-loop_NTPase"/>
</dbReference>
<dbReference type="Pfam" id="PF01695">
    <property type="entry name" value="IstB_IS21"/>
    <property type="match status" value="1"/>
</dbReference>
<sequence length="266" mass="30179">MKSLEKLSFPKMAATGLTYSDLMQLRVKQYNAQPGTLTGYHCNICNDKGLLADTDGEREWMTPCTCMKTRDALRRIQESGLEDLLRTCTFSNFEAEQPFQERMKQCALDFLSERQAWFFVGGQSGCGKTHICTALVGGFIKLGLSVRYLVWQEDAARLKTAIMDGSYATELLPYKEADVLYLDDLFKTKSGFLQDVSNADVKLAFELLDYRCRNRMLTILSTEWTTAQLVEVDEALAGRIIRMARGYTICVKKDRNKNYRLKGADG</sequence>
<keyword evidence="2" id="KW-0378">Hydrolase</keyword>
<evidence type="ECO:0000259" key="1">
    <source>
        <dbReference type="Pfam" id="PF01695"/>
    </source>
</evidence>
<dbReference type="GO" id="GO:0005524">
    <property type="term" value="F:ATP binding"/>
    <property type="evidence" value="ECO:0007669"/>
    <property type="project" value="InterPro"/>
</dbReference>
<name>A0A8S5V847_9CAUD</name>